<keyword evidence="2" id="KW-1185">Reference proteome</keyword>
<proteinExistence type="predicted"/>
<dbReference type="Proteomes" id="UP001281761">
    <property type="component" value="Unassembled WGS sequence"/>
</dbReference>
<comment type="caution">
    <text evidence="1">The sequence shown here is derived from an EMBL/GenBank/DDBJ whole genome shotgun (WGS) entry which is preliminary data.</text>
</comment>
<protein>
    <submittedName>
        <fullName evidence="1">Uncharacterized protein</fullName>
    </submittedName>
</protein>
<evidence type="ECO:0000313" key="2">
    <source>
        <dbReference type="Proteomes" id="UP001281761"/>
    </source>
</evidence>
<gene>
    <name evidence="1" type="ORF">BLNAU_20834</name>
</gene>
<reference evidence="1 2" key="1">
    <citation type="journal article" date="2022" name="bioRxiv">
        <title>Genomics of Preaxostyla Flagellates Illuminates Evolutionary Transitions and the Path Towards Mitochondrial Loss.</title>
        <authorList>
            <person name="Novak L.V.F."/>
            <person name="Treitli S.C."/>
            <person name="Pyrih J."/>
            <person name="Halakuc P."/>
            <person name="Pipaliya S.V."/>
            <person name="Vacek V."/>
            <person name="Brzon O."/>
            <person name="Soukal P."/>
            <person name="Eme L."/>
            <person name="Dacks J.B."/>
            <person name="Karnkowska A."/>
            <person name="Elias M."/>
            <person name="Hampl V."/>
        </authorList>
    </citation>
    <scope>NUCLEOTIDE SEQUENCE [LARGE SCALE GENOMIC DNA]</scope>
    <source>
        <strain evidence="1">NAU3</strain>
        <tissue evidence="1">Gut</tissue>
    </source>
</reference>
<dbReference type="EMBL" id="JARBJD010000308">
    <property type="protein sequence ID" value="KAK2944224.1"/>
    <property type="molecule type" value="Genomic_DNA"/>
</dbReference>
<accession>A0ABQ9WXI4</accession>
<sequence>MVQRTLKIISIPQNHVESTAQWCYLDVSNQTMSLSVPAMADNPFETLQNLILSYQSLHDIPSEMDTFRLQSLFDRHINHVSPEERSQLFSALGSAFIPRSLSSGFFIPVLRPDLSDDDRHSLLHSSGLMASLLRLSLDNPSNLDVLRFLGKCSSFYPIVMDESLSDLFITFIDTVCVPNWSVEDSSPDDEQEICALSLLILGRESLTCAVTGLSSRVLDYLFSAFPNSSDEIATDHSSIIVHKILFSNLLLFLSNTLQMNDPIERIEDITNKILISPDYSQICQLLGHISRFLRSLCSKITLFL</sequence>
<evidence type="ECO:0000313" key="1">
    <source>
        <dbReference type="EMBL" id="KAK2944224.1"/>
    </source>
</evidence>
<name>A0ABQ9WXI4_9EUKA</name>
<organism evidence="1 2">
    <name type="scientific">Blattamonas nauphoetae</name>
    <dbReference type="NCBI Taxonomy" id="2049346"/>
    <lineage>
        <taxon>Eukaryota</taxon>
        <taxon>Metamonada</taxon>
        <taxon>Preaxostyla</taxon>
        <taxon>Oxymonadida</taxon>
        <taxon>Blattamonas</taxon>
    </lineage>
</organism>